<keyword evidence="1 2" id="KW-0732">Signal</keyword>
<accession>A0ABU4RKY9</accession>
<evidence type="ECO:0000256" key="1">
    <source>
        <dbReference type="ARBA" id="ARBA00022729"/>
    </source>
</evidence>
<comment type="caution">
    <text evidence="4">The sequence shown here is derived from an EMBL/GenBank/DDBJ whole genome shotgun (WGS) entry which is preliminary data.</text>
</comment>
<dbReference type="Pfam" id="PF18962">
    <property type="entry name" value="Por_Secre_tail"/>
    <property type="match status" value="1"/>
</dbReference>
<name>A0ABU4RKY9_9FLAO</name>
<dbReference type="Gene3D" id="2.60.40.740">
    <property type="match status" value="1"/>
</dbReference>
<sequence length="890" mass="94943">MKKKLLYFILLLVTNLFYAQVNPIEHCYDDTYFDLTVNNSLLLGNLNPAETTLTYHVSLQEANMNVNPILQVTQFKSTEPSRTIYARIDNKGTVTTNYFNLILNPRLNTVGVTAQSRCYGANDGFILMQSTGGKAPYVYRSVNNGANNGPYQTSPYFYNLVSGVYTIEARDQIGCISTTFLVITEPNPLTADVLVDANNIRITAAGGTGSYEYAVSTIDNVLVVPYQASNLFSDLATGTYTIYVKDTNGCIVSKTNVNVAPRNTLSAIASVTAITCNNPTATIAVEATGGSATYRYSINNGPSTTSNLFTDLTAGTYTIIVTDSQGATTSLTKVISAVNPPEATLVVGNVSCFGVQNGYIKVEKVKPSDYSYSLNGGPYRDGNSDNNSYFNNLGPGNYTINVRDNATGCIKALTAEITQPNQLTADAMVDANNIRITAAGGTPTYEYALSGINNLWIPYQSGDLFPNLAEGTYTAYAKDANGCIVSKTGINVAPRNTLSAVATTTLVTCSNPTATITVTATGGTGSYKYLLNNEPLTTSNVFPGLAPGTYYITVRDIQDATVTLIVEVKKAVTPKAVLEIVTNVTCFGEQNGAIKVQTAGDGGYTYSVNGGVNIIGTGNNPILLKNLAAGTYNITVKDNITGCVSSVAAIITQPSLLTATVEANPQILTITTSGGSGQYVFSLDGSAFQSSPYFTNISYGYHSVHIKDSNGCYFIKDIAVNPPAPLVNGKNAIVFEFKAGQTLADIVVEGQNITWYSNKSSSTGKKAETSLPLTTVLVNGIIYYASQTINGIESTERLAVTAKSDGALSTPDFELGYFKFSPNPVKHILTLDNKESIDEIEIFSTSGASVLFKKINTTHSEIDLSSLSTGIYILKVKANGKVKAIKFVKE</sequence>
<proteinExistence type="predicted"/>
<feature type="domain" description="Secretion system C-terminal sorting" evidence="3">
    <location>
        <begin position="822"/>
        <end position="886"/>
    </location>
</feature>
<dbReference type="Proteomes" id="UP001273350">
    <property type="component" value="Unassembled WGS sequence"/>
</dbReference>
<evidence type="ECO:0000313" key="4">
    <source>
        <dbReference type="EMBL" id="MDX6192030.1"/>
    </source>
</evidence>
<feature type="chain" id="PRO_5046275264" evidence="2">
    <location>
        <begin position="20"/>
        <end position="890"/>
    </location>
</feature>
<dbReference type="InterPro" id="IPR026444">
    <property type="entry name" value="Secre_tail"/>
</dbReference>
<dbReference type="RefSeq" id="WP_230004275.1">
    <property type="nucleotide sequence ID" value="NZ_CP087134.1"/>
</dbReference>
<dbReference type="NCBIfam" id="TIGR04183">
    <property type="entry name" value="Por_Secre_tail"/>
    <property type="match status" value="1"/>
</dbReference>
<dbReference type="EMBL" id="JAWXVI010000016">
    <property type="protein sequence ID" value="MDX6192030.1"/>
    <property type="molecule type" value="Genomic_DNA"/>
</dbReference>
<reference evidence="4 5" key="1">
    <citation type="submission" date="2023-11" db="EMBL/GenBank/DDBJ databases">
        <title>Unpublished Manusciprt.</title>
        <authorList>
            <person name="Saticioglu I.B."/>
            <person name="Ay H."/>
            <person name="Ajmi N."/>
            <person name="Altun S."/>
            <person name="Duman M."/>
        </authorList>
    </citation>
    <scope>NUCLEOTIDE SEQUENCE [LARGE SCALE GENOMIC DNA]</scope>
    <source>
        <strain evidence="4 5">Fl-318</strain>
    </source>
</reference>
<organism evidence="4 5">
    <name type="scientific">Flavobacterium cupriresistens</name>
    <dbReference type="NCBI Taxonomy" id="2893885"/>
    <lineage>
        <taxon>Bacteria</taxon>
        <taxon>Pseudomonadati</taxon>
        <taxon>Bacteroidota</taxon>
        <taxon>Flavobacteriia</taxon>
        <taxon>Flavobacteriales</taxon>
        <taxon>Flavobacteriaceae</taxon>
        <taxon>Flavobacterium</taxon>
    </lineage>
</organism>
<dbReference type="InterPro" id="IPR025667">
    <property type="entry name" value="SprB_repeat"/>
</dbReference>
<dbReference type="Pfam" id="PF13573">
    <property type="entry name" value="SprB"/>
    <property type="match status" value="4"/>
</dbReference>
<evidence type="ECO:0000256" key="2">
    <source>
        <dbReference type="SAM" id="SignalP"/>
    </source>
</evidence>
<gene>
    <name evidence="4" type="ORF">SGQ83_21995</name>
</gene>
<evidence type="ECO:0000259" key="3">
    <source>
        <dbReference type="Pfam" id="PF18962"/>
    </source>
</evidence>
<evidence type="ECO:0000313" key="5">
    <source>
        <dbReference type="Proteomes" id="UP001273350"/>
    </source>
</evidence>
<protein>
    <submittedName>
        <fullName evidence="4">T9SS type A sorting domain-containing protein</fullName>
    </submittedName>
</protein>
<keyword evidence="5" id="KW-1185">Reference proteome</keyword>
<feature type="signal peptide" evidence="2">
    <location>
        <begin position="1"/>
        <end position="19"/>
    </location>
</feature>